<comment type="similarity">
    <text evidence="2">Belongs to the fatty acid desaturase type 2 family.</text>
</comment>
<comment type="cofactor">
    <cofactor evidence="1">
        <name>Fe(2+)</name>
        <dbReference type="ChEBI" id="CHEBI:29033"/>
    </cofactor>
</comment>
<reference evidence="5" key="1">
    <citation type="submission" date="2016-04" db="EMBL/GenBank/DDBJ databases">
        <authorList>
            <person name="Evans L.H."/>
            <person name="Alamgir A."/>
            <person name="Owens N."/>
            <person name="Weber N.D."/>
            <person name="Virtaneva K."/>
            <person name="Barbian K."/>
            <person name="Babar A."/>
            <person name="Rosenke K."/>
        </authorList>
    </citation>
    <scope>NUCLEOTIDE SEQUENCE</scope>
    <source>
        <strain evidence="5">NX-09</strain>
    </source>
</reference>
<dbReference type="GO" id="GO:0006629">
    <property type="term" value="P:lipid metabolic process"/>
    <property type="evidence" value="ECO:0007669"/>
    <property type="project" value="InterPro"/>
</dbReference>
<dbReference type="AlphaFoldDB" id="A0A192IBW3"/>
<feature type="transmembrane region" description="Helical" evidence="3">
    <location>
        <begin position="148"/>
        <end position="168"/>
    </location>
</feature>
<dbReference type="NCBIfam" id="NF045690">
    <property type="entry name" value="BCarotKetCrtW"/>
    <property type="match status" value="1"/>
</dbReference>
<keyword evidence="3" id="KW-0812">Transmembrane</keyword>
<proteinExistence type="inferred from homology"/>
<feature type="transmembrane region" description="Helical" evidence="3">
    <location>
        <begin position="54"/>
        <end position="75"/>
    </location>
</feature>
<keyword evidence="3" id="KW-0472">Membrane</keyword>
<dbReference type="InterPro" id="IPR005804">
    <property type="entry name" value="FA_desaturase_dom"/>
</dbReference>
<feature type="transmembrane region" description="Helical" evidence="3">
    <location>
        <begin position="174"/>
        <end position="193"/>
    </location>
</feature>
<evidence type="ECO:0000313" key="5">
    <source>
        <dbReference type="EMBL" id="ANK78288.1"/>
    </source>
</evidence>
<dbReference type="InterPro" id="IPR054681">
    <property type="entry name" value="CrtW-like"/>
</dbReference>
<feature type="transmembrane region" description="Helical" evidence="3">
    <location>
        <begin position="26"/>
        <end position="47"/>
    </location>
</feature>
<evidence type="ECO:0000256" key="2">
    <source>
        <dbReference type="ARBA" id="ARBA00008749"/>
    </source>
</evidence>
<dbReference type="Pfam" id="PF00487">
    <property type="entry name" value="FA_desaturase"/>
    <property type="match status" value="1"/>
</dbReference>
<protein>
    <submittedName>
        <fullName evidence="5">Fatty acid desaturase</fullName>
    </submittedName>
</protein>
<keyword evidence="3" id="KW-1133">Transmembrane helix</keyword>
<dbReference type="EMBL" id="KX092454">
    <property type="protein sequence ID" value="ANK78288.1"/>
    <property type="molecule type" value="Genomic_DNA"/>
</dbReference>
<accession>A0A192IBW3</accession>
<name>A0A192IBW3_9NOSO</name>
<evidence type="ECO:0000256" key="1">
    <source>
        <dbReference type="ARBA" id="ARBA00001954"/>
    </source>
</evidence>
<sequence>MIQLKQPPSHQIKRTPVVKSKSQFKGLFIAIVIVSAWVISLSILLSLDISKLKFWMLLPVILWQTFLYTGLFITSHDAMHGVVFPQNPKINHFLGTLTLSLYGLLPYQKLLKKHWLHHHNPASKIDPDFHNGKHQNFFAWYFHFMKGYWSWGQIIALTIIYNFAKYILHIPTDNLTYFWALPSLLSSLQLFYFGTFLPHREPMGGYVQPHCAQTISRPIWWSFITCYHFGYHEEHHQYPNVCWWQLPEIYKAK</sequence>
<gene>
    <name evidence="5" type="primary">crtW</name>
</gene>
<organism evidence="5">
    <name type="scientific">Nostoc flagelliforme</name>
    <dbReference type="NCBI Taxonomy" id="1306274"/>
    <lineage>
        <taxon>Bacteria</taxon>
        <taxon>Bacillati</taxon>
        <taxon>Cyanobacteriota</taxon>
        <taxon>Cyanophyceae</taxon>
        <taxon>Nostocales</taxon>
        <taxon>Nostocaceae</taxon>
        <taxon>Nostoc</taxon>
    </lineage>
</organism>
<evidence type="ECO:0000256" key="3">
    <source>
        <dbReference type="SAM" id="Phobius"/>
    </source>
</evidence>
<evidence type="ECO:0000259" key="4">
    <source>
        <dbReference type="Pfam" id="PF00487"/>
    </source>
</evidence>
<feature type="domain" description="Fatty acid desaturase" evidence="4">
    <location>
        <begin position="157"/>
        <end position="251"/>
    </location>
</feature>